<dbReference type="GO" id="GO:0047596">
    <property type="term" value="F:6-methylsalicylate decarboxylase activity"/>
    <property type="evidence" value="ECO:0007669"/>
    <property type="project" value="UniProtKB-EC"/>
</dbReference>
<evidence type="ECO:0000256" key="3">
    <source>
        <dbReference type="ARBA" id="ARBA00023239"/>
    </source>
</evidence>
<dbReference type="EC" id="4.1.1.52" evidence="5"/>
<keyword evidence="1" id="KW-0479">Metal-binding</keyword>
<dbReference type="SUPFAM" id="SSF51556">
    <property type="entry name" value="Metallo-dependent hydrolases"/>
    <property type="match status" value="1"/>
</dbReference>
<dbReference type="Gene3D" id="3.20.20.140">
    <property type="entry name" value="Metal-dependent hydrolases"/>
    <property type="match status" value="1"/>
</dbReference>
<dbReference type="InterPro" id="IPR032466">
    <property type="entry name" value="Metal_Hydrolase"/>
</dbReference>
<dbReference type="InterPro" id="IPR032465">
    <property type="entry name" value="ACMSD"/>
</dbReference>
<evidence type="ECO:0000256" key="5">
    <source>
        <dbReference type="ARBA" id="ARBA00038889"/>
    </source>
</evidence>
<evidence type="ECO:0000313" key="8">
    <source>
        <dbReference type="Proteomes" id="UP000245876"/>
    </source>
</evidence>
<evidence type="ECO:0000313" key="7">
    <source>
        <dbReference type="EMBL" id="PWG66452.1"/>
    </source>
</evidence>
<gene>
    <name evidence="7" type="ORF">DF196_03475</name>
</gene>
<evidence type="ECO:0000259" key="6">
    <source>
        <dbReference type="Pfam" id="PF04909"/>
    </source>
</evidence>
<dbReference type="PANTHER" id="PTHR21240:SF29">
    <property type="entry name" value="AMIDOHYDROLASE-RELATED DOMAIN-CONTAINING PROTEIN"/>
    <property type="match status" value="1"/>
</dbReference>
<dbReference type="Proteomes" id="UP000245876">
    <property type="component" value="Unassembled WGS sequence"/>
</dbReference>
<dbReference type="GO" id="GO:0046872">
    <property type="term" value="F:metal ion binding"/>
    <property type="evidence" value="ECO:0007669"/>
    <property type="project" value="UniProtKB-KW"/>
</dbReference>
<dbReference type="AlphaFoldDB" id="A0A2U2NBF6"/>
<dbReference type="InterPro" id="IPR006680">
    <property type="entry name" value="Amidohydro-rel"/>
</dbReference>
<dbReference type="GO" id="GO:0005829">
    <property type="term" value="C:cytosol"/>
    <property type="evidence" value="ECO:0007669"/>
    <property type="project" value="TreeGrafter"/>
</dbReference>
<dbReference type="GO" id="GO:0019748">
    <property type="term" value="P:secondary metabolic process"/>
    <property type="evidence" value="ECO:0007669"/>
    <property type="project" value="TreeGrafter"/>
</dbReference>
<evidence type="ECO:0000256" key="2">
    <source>
        <dbReference type="ARBA" id="ARBA00022833"/>
    </source>
</evidence>
<proteinExistence type="predicted"/>
<evidence type="ECO:0000256" key="4">
    <source>
        <dbReference type="ARBA" id="ARBA00036832"/>
    </source>
</evidence>
<sequence>MLTMTTNQYDHYDNQENAVRYLSKIDFQSHYLPPAYLDFLKRHYPGDPDGYPTPDYWTMDWQRDKMRLLGVAYAHLMLSSPNIWLPDAGECLDLARRINDQGAGMAAEDPAHFGLIATLPLPYERESIVEARRALDELHADGVGLTTNHHGCYLGDPRLDGLMRELDARGALAIIHPTAPAVLVPDVCEGLSLPAFEYFVETTRAFTNMVMHDTFVRFPNIRWVLPHAARSLRCSPTGSRASR</sequence>
<accession>A0A2U2NBF6</accession>
<name>A0A2U2NBF6_9BIFI</name>
<keyword evidence="3" id="KW-0456">Lyase</keyword>
<dbReference type="PANTHER" id="PTHR21240">
    <property type="entry name" value="2-AMINO-3-CARBOXYLMUCONATE-6-SEMIALDEHYDE DECARBOXYLASE"/>
    <property type="match status" value="1"/>
</dbReference>
<dbReference type="Pfam" id="PF04909">
    <property type="entry name" value="Amidohydro_2"/>
    <property type="match status" value="1"/>
</dbReference>
<dbReference type="GO" id="GO:0016787">
    <property type="term" value="F:hydrolase activity"/>
    <property type="evidence" value="ECO:0007669"/>
    <property type="project" value="InterPro"/>
</dbReference>
<reference evidence="7 8" key="1">
    <citation type="journal article" date="2018" name="Int. J. Syst. Evol. Microbiol.">
        <title>Bifidobacterium callitrichidarum sp. nov. from the faeces of the emperor tamarin (Saguinus imperator).</title>
        <authorList>
            <person name="Modesto M."/>
            <person name="Michelini S."/>
            <person name="Sansosti M.C."/>
            <person name="De Filippo C."/>
            <person name="Cavalieri D."/>
            <person name="Qvirist L."/>
            <person name="Andlid T."/>
            <person name="Spiezio C."/>
            <person name="Sandri C."/>
            <person name="Pascarelli S."/>
            <person name="Sgorbati B."/>
            <person name="Mattarelli P."/>
        </authorList>
    </citation>
    <scope>NUCLEOTIDE SEQUENCE [LARGE SCALE GENOMIC DNA]</scope>
    <source>
        <strain evidence="7 8">TRI 5</strain>
    </source>
</reference>
<organism evidence="7 8">
    <name type="scientific">Bifidobacterium callitrichidarum</name>
    <dbReference type="NCBI Taxonomy" id="2052941"/>
    <lineage>
        <taxon>Bacteria</taxon>
        <taxon>Bacillati</taxon>
        <taxon>Actinomycetota</taxon>
        <taxon>Actinomycetes</taxon>
        <taxon>Bifidobacteriales</taxon>
        <taxon>Bifidobacteriaceae</taxon>
        <taxon>Bifidobacterium</taxon>
    </lineage>
</organism>
<comment type="caution">
    <text evidence="7">The sequence shown here is derived from an EMBL/GenBank/DDBJ whole genome shotgun (WGS) entry which is preliminary data.</text>
</comment>
<dbReference type="EMBL" id="QFFM01000005">
    <property type="protein sequence ID" value="PWG66452.1"/>
    <property type="molecule type" value="Genomic_DNA"/>
</dbReference>
<protein>
    <recommendedName>
        <fullName evidence="5">6-methylsalicylate decarboxylase</fullName>
        <ecNumber evidence="5">4.1.1.52</ecNumber>
    </recommendedName>
</protein>
<keyword evidence="2" id="KW-0862">Zinc</keyword>
<keyword evidence="8" id="KW-1185">Reference proteome</keyword>
<feature type="domain" description="Amidohydrolase-related" evidence="6">
    <location>
        <begin position="25"/>
        <end position="231"/>
    </location>
</feature>
<comment type="catalytic activity">
    <reaction evidence="4">
        <text>6-methylsalicylate + H(+) = 3-methylphenol + CO2</text>
        <dbReference type="Rhea" id="RHEA:23112"/>
        <dbReference type="ChEBI" id="CHEBI:15378"/>
        <dbReference type="ChEBI" id="CHEBI:16526"/>
        <dbReference type="ChEBI" id="CHEBI:17231"/>
        <dbReference type="ChEBI" id="CHEBI:36658"/>
        <dbReference type="EC" id="4.1.1.52"/>
    </reaction>
    <physiologicalReaction direction="left-to-right" evidence="4">
        <dbReference type="Rhea" id="RHEA:23113"/>
    </physiologicalReaction>
</comment>
<evidence type="ECO:0000256" key="1">
    <source>
        <dbReference type="ARBA" id="ARBA00022723"/>
    </source>
</evidence>